<feature type="compositionally biased region" description="Basic and acidic residues" evidence="1">
    <location>
        <begin position="620"/>
        <end position="630"/>
    </location>
</feature>
<dbReference type="AlphaFoldDB" id="A0AA38SBN8"/>
<dbReference type="Proteomes" id="UP001174691">
    <property type="component" value="Unassembled WGS sequence"/>
</dbReference>
<feature type="compositionally biased region" description="Polar residues" evidence="1">
    <location>
        <begin position="738"/>
        <end position="750"/>
    </location>
</feature>
<feature type="region of interest" description="Disordered" evidence="1">
    <location>
        <begin position="538"/>
        <end position="602"/>
    </location>
</feature>
<feature type="region of interest" description="Disordered" evidence="1">
    <location>
        <begin position="216"/>
        <end position="246"/>
    </location>
</feature>
<feature type="region of interest" description="Disordered" evidence="1">
    <location>
        <begin position="146"/>
        <end position="174"/>
    </location>
</feature>
<feature type="compositionally biased region" description="Low complexity" evidence="1">
    <location>
        <begin position="867"/>
        <end position="879"/>
    </location>
</feature>
<proteinExistence type="predicted"/>
<feature type="region of interest" description="Disordered" evidence="1">
    <location>
        <begin position="1"/>
        <end position="22"/>
    </location>
</feature>
<organism evidence="2 3">
    <name type="scientific">Coniochaeta hoffmannii</name>
    <dbReference type="NCBI Taxonomy" id="91930"/>
    <lineage>
        <taxon>Eukaryota</taxon>
        <taxon>Fungi</taxon>
        <taxon>Dikarya</taxon>
        <taxon>Ascomycota</taxon>
        <taxon>Pezizomycotina</taxon>
        <taxon>Sordariomycetes</taxon>
        <taxon>Sordariomycetidae</taxon>
        <taxon>Coniochaetales</taxon>
        <taxon>Coniochaetaceae</taxon>
        <taxon>Coniochaeta</taxon>
    </lineage>
</organism>
<feature type="compositionally biased region" description="Polar residues" evidence="1">
    <location>
        <begin position="225"/>
        <end position="237"/>
    </location>
</feature>
<dbReference type="EMBL" id="JANBVN010000019">
    <property type="protein sequence ID" value="KAJ9161776.1"/>
    <property type="molecule type" value="Genomic_DNA"/>
</dbReference>
<comment type="caution">
    <text evidence="2">The sequence shown here is derived from an EMBL/GenBank/DDBJ whole genome shotgun (WGS) entry which is preliminary data.</text>
</comment>
<name>A0AA38SBN8_9PEZI</name>
<evidence type="ECO:0000256" key="1">
    <source>
        <dbReference type="SAM" id="MobiDB-lite"/>
    </source>
</evidence>
<accession>A0AA38SBN8</accession>
<feature type="region of interest" description="Disordered" evidence="1">
    <location>
        <begin position="470"/>
        <end position="489"/>
    </location>
</feature>
<feature type="compositionally biased region" description="Low complexity" evidence="1">
    <location>
        <begin position="692"/>
        <end position="707"/>
    </location>
</feature>
<protein>
    <submittedName>
        <fullName evidence="2">Conserved serine-threonine rich protein</fullName>
    </submittedName>
</protein>
<feature type="region of interest" description="Disordered" evidence="1">
    <location>
        <begin position="692"/>
        <end position="759"/>
    </location>
</feature>
<evidence type="ECO:0000313" key="2">
    <source>
        <dbReference type="EMBL" id="KAJ9161776.1"/>
    </source>
</evidence>
<evidence type="ECO:0000313" key="3">
    <source>
        <dbReference type="Proteomes" id="UP001174691"/>
    </source>
</evidence>
<gene>
    <name evidence="2" type="ORF">NKR19_g1961</name>
</gene>
<feature type="region of interest" description="Disordered" evidence="1">
    <location>
        <begin position="614"/>
        <end position="679"/>
    </location>
</feature>
<feature type="region of interest" description="Disordered" evidence="1">
    <location>
        <begin position="958"/>
        <end position="980"/>
    </location>
</feature>
<keyword evidence="3" id="KW-1185">Reference proteome</keyword>
<feature type="region of interest" description="Disordered" evidence="1">
    <location>
        <begin position="385"/>
        <end position="406"/>
    </location>
</feature>
<reference evidence="2" key="1">
    <citation type="submission" date="2022-07" db="EMBL/GenBank/DDBJ databases">
        <title>Fungi with potential for degradation of polypropylene.</title>
        <authorList>
            <person name="Gostincar C."/>
        </authorList>
    </citation>
    <scope>NUCLEOTIDE SEQUENCE</scope>
    <source>
        <strain evidence="2">EXF-13287</strain>
    </source>
</reference>
<feature type="region of interest" description="Disordered" evidence="1">
    <location>
        <begin position="863"/>
        <end position="904"/>
    </location>
</feature>
<sequence>MLTTTTARIGTRAHRVPKGTSRGVAPTCAALTRYREQQTRAFRFPRIWASCLDPEAHREVFRRHRRLRHKYAETLNRRLSWENHPYADDARRMLKSAIRGYWRHDCWPVARHVNTDARRKTPDNPTGVRPGNNIEDAERGAMEHLLFGDRSGADSPSTFQKPRGRRRNLDAAAPMSSSVVAAESQGSEAEYTIDPITNRKVPKASKVPRVTDVSSLFGTGLDDTPANTPSYQPQFTPFNPPSATDGRDPIFYDGPPPEAELRRYGPVKLDTPAAPHQHASSIVESEEYENNHAASRNKVTWHPNEGIAATTENMSAREGSGVDAVTATAEPYQDLDTFAGSAATHRQPYDDLRKYRPVGLEEDLDTAESGHEYSDLSGYNTSGFRYLEPNGRPAAQEHDESASEAADYRPFQLDEDARAVYDEPRAHPTELGSYQPFGYNEPDGKPAATVEDSHSYDPLEVRQYQAFRYNEPDGKPEVAAEEGGGYDPAEVQRYQAVRYNEPDGKPLSAEMAEDSDTARLREYQQSSFSEADVQQAIAGGSATDASEAGTYGAVKYNEPDGKPTEQLDSTSRALNEFDEEQKAGQRIPYLEPTAEERAEDLDLLRVSDIRASFSRISAAEPEKSETRDSLESSMSRHAATSDAVDQEAASSVKVAKQRSMAAEGRAVEHGNQLTGNYTRDFPEDFARSWSSAFTPEQSSSSTSSSVSPLVQPALDRQAKQRALDRQANLTPRPAVGDQFSQEPQGLETSYEQERAATSDSPVFIKEYGNVEATSSPPSEPASQATPATLYKILAYDQTTQAVTTAETTSHTSKTEPPLTPAEVLPRLSHPSQFLPHFAPLHAAGYELVSGGGDVLVFRKVHHDHKPSASPSATSATSSTTREEPKKAHPVNPIDMTGSRPAARLSFPDPAIGRFASPTGFVSYDIPGGGAMQQQQQQQGDNPVRKFVSGIDVRREEEVFSGGGRGGGEEEEEKTGRKKTGLGKRMAVGAAWVAGVSYALGVLGEYFRTGGSDGLGPRGF</sequence>